<dbReference type="RefSeq" id="WP_012826215.1">
    <property type="nucleotide sequence ID" value="NC_013440.1"/>
</dbReference>
<dbReference type="HOGENOM" id="CLU_1018496_0_0_7"/>
<dbReference type="STRING" id="502025.Hoch_0995"/>
<protein>
    <submittedName>
        <fullName evidence="2">Uncharacterized protein</fullName>
    </submittedName>
</protein>
<evidence type="ECO:0000313" key="3">
    <source>
        <dbReference type="Proteomes" id="UP000001880"/>
    </source>
</evidence>
<sequence>MSTSVVPQTRPNAANSAANEVALASNTQTKAQRTRGAGQSIKAWTEIRLTDERSGINPLTGRNLGGDGTYVINPQISATLGQNLADISDPTVFMGEQSLGGHVKLMVENPQTVRERSDGGFQQIRFSARYHLKNSDSWQTPNMSLNMRAANTRALRGSVNADAPLKIAGVGVQGGAEIGGDNTTETSVEAAVDEFRLGGSTTYFDHWHDVEMVLNSSGYAVATVRDSNGRGQTNRPVFAQRVAAAERYDTQRGSKVTEHNASVPARVQMPLLR</sequence>
<feature type="compositionally biased region" description="Low complexity" evidence="1">
    <location>
        <begin position="12"/>
        <end position="26"/>
    </location>
</feature>
<evidence type="ECO:0000313" key="2">
    <source>
        <dbReference type="EMBL" id="ACY13596.1"/>
    </source>
</evidence>
<keyword evidence="3" id="KW-1185">Reference proteome</keyword>
<dbReference type="KEGG" id="hoh:Hoch_0995"/>
<evidence type="ECO:0000256" key="1">
    <source>
        <dbReference type="SAM" id="MobiDB-lite"/>
    </source>
</evidence>
<dbReference type="EMBL" id="CP001804">
    <property type="protein sequence ID" value="ACY13596.1"/>
    <property type="molecule type" value="Genomic_DNA"/>
</dbReference>
<name>D0LQN6_HALO1</name>
<organism evidence="2 3">
    <name type="scientific">Haliangium ochraceum (strain DSM 14365 / JCM 11303 / SMP-2)</name>
    <dbReference type="NCBI Taxonomy" id="502025"/>
    <lineage>
        <taxon>Bacteria</taxon>
        <taxon>Pseudomonadati</taxon>
        <taxon>Myxococcota</taxon>
        <taxon>Polyangia</taxon>
        <taxon>Haliangiales</taxon>
        <taxon>Kofleriaceae</taxon>
        <taxon>Haliangium</taxon>
    </lineage>
</organism>
<dbReference type="InterPro" id="IPR032760">
    <property type="entry name" value="Ntox6"/>
</dbReference>
<feature type="region of interest" description="Disordered" evidence="1">
    <location>
        <begin position="1"/>
        <end position="39"/>
    </location>
</feature>
<proteinExistence type="predicted"/>
<dbReference type="AlphaFoldDB" id="D0LQN6"/>
<feature type="region of interest" description="Disordered" evidence="1">
    <location>
        <begin position="250"/>
        <end position="273"/>
    </location>
</feature>
<reference evidence="2 3" key="1">
    <citation type="journal article" date="2010" name="Stand. Genomic Sci.">
        <title>Complete genome sequence of Haliangium ochraceum type strain (SMP-2).</title>
        <authorList>
            <consortium name="US DOE Joint Genome Institute (JGI-PGF)"/>
            <person name="Ivanova N."/>
            <person name="Daum C."/>
            <person name="Lang E."/>
            <person name="Abt B."/>
            <person name="Kopitz M."/>
            <person name="Saunders E."/>
            <person name="Lapidus A."/>
            <person name="Lucas S."/>
            <person name="Glavina Del Rio T."/>
            <person name="Nolan M."/>
            <person name="Tice H."/>
            <person name="Copeland A."/>
            <person name="Cheng J.F."/>
            <person name="Chen F."/>
            <person name="Bruce D."/>
            <person name="Goodwin L."/>
            <person name="Pitluck S."/>
            <person name="Mavromatis K."/>
            <person name="Pati A."/>
            <person name="Mikhailova N."/>
            <person name="Chen A."/>
            <person name="Palaniappan K."/>
            <person name="Land M."/>
            <person name="Hauser L."/>
            <person name="Chang Y.J."/>
            <person name="Jeffries C.D."/>
            <person name="Detter J.C."/>
            <person name="Brettin T."/>
            <person name="Rohde M."/>
            <person name="Goker M."/>
            <person name="Bristow J."/>
            <person name="Markowitz V."/>
            <person name="Eisen J.A."/>
            <person name="Hugenholtz P."/>
            <person name="Kyrpides N.C."/>
            <person name="Klenk H.P."/>
        </authorList>
    </citation>
    <scope>NUCLEOTIDE SEQUENCE [LARGE SCALE GENOMIC DNA]</scope>
    <source>
        <strain evidence="3">DSM 14365 / CIP 107738 / JCM 11303 / AJ 13395 / SMP-2</strain>
    </source>
</reference>
<dbReference type="Proteomes" id="UP000001880">
    <property type="component" value="Chromosome"/>
</dbReference>
<gene>
    <name evidence="2" type="ordered locus">Hoch_0995</name>
</gene>
<feature type="compositionally biased region" description="Polar residues" evidence="1">
    <location>
        <begin position="1"/>
        <end position="11"/>
    </location>
</feature>
<accession>D0LQN6</accession>
<dbReference type="Pfam" id="PF15544">
    <property type="entry name" value="Ntox6"/>
    <property type="match status" value="1"/>
</dbReference>